<feature type="region of interest" description="Disordered" evidence="1">
    <location>
        <begin position="185"/>
        <end position="250"/>
    </location>
</feature>
<dbReference type="EMBL" id="JAPEUV010000020">
    <property type="protein sequence ID" value="KAJ4339785.1"/>
    <property type="molecule type" value="Genomic_DNA"/>
</dbReference>
<reference evidence="2" key="1">
    <citation type="submission" date="2022-10" db="EMBL/GenBank/DDBJ databases">
        <title>Tapping the CABI collections for fungal endophytes: first genome assemblies for Collariella, Neodidymelliopsis, Ascochyta clinopodiicola, Didymella pomorum, Didymosphaeria variabile, Neocosmospora piperis and Neocucurbitaria cava.</title>
        <authorList>
            <person name="Hill R."/>
        </authorList>
    </citation>
    <scope>NUCLEOTIDE SEQUENCE</scope>
    <source>
        <strain evidence="2">IMI 360193</strain>
    </source>
</reference>
<sequence length="468" mass="52554">MLDSPDECLDDFWPLGNGIAECYGPDETLYYRPSTPLSDSDEEEALISQKRFDTAMAGTKHPRTSEQGRRTATRNPPTKDSSSGGDDNSDDDDDPNASLPVRCGGPKPNSPADDSPAARVETHDEKIDQVQIPVGTKLARSLRDLEWKAAVATFSGITMIKNTLGYNNDEAEVVYPQFSSGKGDMTPDLPSGYRRVSLNDDMEATRKRKAKHPTVEDSNDLDLAPTAKPSRAQAPPTVAPVLPESLPPVQTPSRLTAKRAVPSDEYLVSDYVIFFTRESEARAIRSLRAKGFTVTSPGRARSRSEENDKIWEQALNDVERVKHNDIRLVSDPDEEVRQVPVMPRPKRRSHFTRQMTVQPRSQKPVHPRECQEKARRWADLEQDINRWRPVTLGNQQGIQAAEKTKDAIKDKGQKMKNTGGQIENMGDNNRDMGVKMRRYPNSKSRRRPSFDSLYDSLILLTFLLLLQQ</sequence>
<feature type="compositionally biased region" description="Polar residues" evidence="1">
    <location>
        <begin position="352"/>
        <end position="361"/>
    </location>
</feature>
<dbReference type="Proteomes" id="UP001140562">
    <property type="component" value="Unassembled WGS sequence"/>
</dbReference>
<keyword evidence="3" id="KW-1185">Reference proteome</keyword>
<evidence type="ECO:0000313" key="2">
    <source>
        <dbReference type="EMBL" id="KAJ4339785.1"/>
    </source>
</evidence>
<comment type="caution">
    <text evidence="2">The sequence shown here is derived from an EMBL/GenBank/DDBJ whole genome shotgun (WGS) entry which is preliminary data.</text>
</comment>
<evidence type="ECO:0000256" key="1">
    <source>
        <dbReference type="SAM" id="MobiDB-lite"/>
    </source>
</evidence>
<gene>
    <name evidence="2" type="ORF">N0V87_002985</name>
</gene>
<accession>A0A9W8X330</accession>
<feature type="region of interest" description="Disordered" evidence="1">
    <location>
        <begin position="414"/>
        <end position="433"/>
    </location>
</feature>
<protein>
    <submittedName>
        <fullName evidence="2">Uncharacterized protein</fullName>
    </submittedName>
</protein>
<organism evidence="2 3">
    <name type="scientific">Didymella glomerata</name>
    <dbReference type="NCBI Taxonomy" id="749621"/>
    <lineage>
        <taxon>Eukaryota</taxon>
        <taxon>Fungi</taxon>
        <taxon>Dikarya</taxon>
        <taxon>Ascomycota</taxon>
        <taxon>Pezizomycotina</taxon>
        <taxon>Dothideomycetes</taxon>
        <taxon>Pleosporomycetidae</taxon>
        <taxon>Pleosporales</taxon>
        <taxon>Pleosporineae</taxon>
        <taxon>Didymellaceae</taxon>
        <taxon>Didymella</taxon>
    </lineage>
</organism>
<dbReference type="OrthoDB" id="10511240at2759"/>
<dbReference type="AlphaFoldDB" id="A0A9W8X330"/>
<feature type="region of interest" description="Disordered" evidence="1">
    <location>
        <begin position="348"/>
        <end position="370"/>
    </location>
</feature>
<evidence type="ECO:0000313" key="3">
    <source>
        <dbReference type="Proteomes" id="UP001140562"/>
    </source>
</evidence>
<proteinExistence type="predicted"/>
<feature type="region of interest" description="Disordered" evidence="1">
    <location>
        <begin position="25"/>
        <end position="128"/>
    </location>
</feature>
<name>A0A9W8X330_9PLEO</name>